<dbReference type="InterPro" id="IPR021314">
    <property type="entry name" value="DUF2911"/>
</dbReference>
<comment type="caution">
    <text evidence="2">The sequence shown here is derived from an EMBL/GenBank/DDBJ whole genome shotgun (WGS) entry which is preliminary data.</text>
</comment>
<feature type="signal peptide" evidence="1">
    <location>
        <begin position="1"/>
        <end position="36"/>
    </location>
</feature>
<dbReference type="Pfam" id="PF11138">
    <property type="entry name" value="DUF2911"/>
    <property type="match status" value="1"/>
</dbReference>
<reference evidence="3" key="1">
    <citation type="journal article" date="2019" name="Int. J. Syst. Evol. Microbiol.">
        <title>The Global Catalogue of Microorganisms (GCM) 10K type strain sequencing project: providing services to taxonomists for standard genome sequencing and annotation.</title>
        <authorList>
            <consortium name="The Broad Institute Genomics Platform"/>
            <consortium name="The Broad Institute Genome Sequencing Center for Infectious Disease"/>
            <person name="Wu L."/>
            <person name="Ma J."/>
        </authorList>
    </citation>
    <scope>NUCLEOTIDE SEQUENCE [LARGE SCALE GENOMIC DNA]</scope>
    <source>
        <strain evidence="3">JCM 16704</strain>
    </source>
</reference>
<dbReference type="Proteomes" id="UP001500101">
    <property type="component" value="Unassembled WGS sequence"/>
</dbReference>
<evidence type="ECO:0000313" key="2">
    <source>
        <dbReference type="EMBL" id="GAA4134255.1"/>
    </source>
</evidence>
<organism evidence="2 3">
    <name type="scientific">Sphingobacterium kyonggiense</name>
    <dbReference type="NCBI Taxonomy" id="714075"/>
    <lineage>
        <taxon>Bacteria</taxon>
        <taxon>Pseudomonadati</taxon>
        <taxon>Bacteroidota</taxon>
        <taxon>Sphingobacteriia</taxon>
        <taxon>Sphingobacteriales</taxon>
        <taxon>Sphingobacteriaceae</taxon>
        <taxon>Sphingobacterium</taxon>
    </lineage>
</organism>
<accession>A0ABP7YCX3</accession>
<keyword evidence="3" id="KW-1185">Reference proteome</keyword>
<protein>
    <submittedName>
        <fullName evidence="2">DUF2911 domain-containing protein</fullName>
    </submittedName>
</protein>
<sequence length="295" mass="33172">MVLVSSENRTFLIMKKIAFTLLLASGLFFSVQDADAQIKLPPASSTQFIIQDLGISQVSIIYQRPNIKGRKIFGDLVPYNQIWRTGANNATNITFQDEVKIEGKTLAAGTYALFTIPTKNEWTIIFNSNAKQWGAYTYDQADDVLRVKVKPVTLKDKVESFTISFDEVNDQHMKTSLAWENTKVSFMIEVDQKTEIMASIDEAMQGNKKPYFQAAQYYYTHNIDAKKAAEWMVEADKGNSNAPHIKYWKSLILAKAGDKAGAVKAAQEGIEMAKKEKNSEYVKLNTQALQAAQKK</sequence>
<evidence type="ECO:0000256" key="1">
    <source>
        <dbReference type="SAM" id="SignalP"/>
    </source>
</evidence>
<keyword evidence="1" id="KW-0732">Signal</keyword>
<name>A0ABP7YCX3_9SPHI</name>
<evidence type="ECO:0000313" key="3">
    <source>
        <dbReference type="Proteomes" id="UP001500101"/>
    </source>
</evidence>
<feature type="chain" id="PRO_5045234985" evidence="1">
    <location>
        <begin position="37"/>
        <end position="295"/>
    </location>
</feature>
<gene>
    <name evidence="2" type="ORF">GCM10022216_07050</name>
</gene>
<dbReference type="EMBL" id="BAAAZI010000004">
    <property type="protein sequence ID" value="GAA4134255.1"/>
    <property type="molecule type" value="Genomic_DNA"/>
</dbReference>
<proteinExistence type="predicted"/>